<dbReference type="PANTHER" id="PTHR43155:SF2">
    <property type="entry name" value="CYCLIC DI-GMP PHOSPHODIESTERASE PA4108"/>
    <property type="match status" value="1"/>
</dbReference>
<organism evidence="2 3">
    <name type="scientific">Aquibacillus koreensis</name>
    <dbReference type="NCBI Taxonomy" id="279446"/>
    <lineage>
        <taxon>Bacteria</taxon>
        <taxon>Bacillati</taxon>
        <taxon>Bacillota</taxon>
        <taxon>Bacilli</taxon>
        <taxon>Bacillales</taxon>
        <taxon>Bacillaceae</taxon>
        <taxon>Aquibacillus</taxon>
    </lineage>
</organism>
<dbReference type="SMART" id="SM00471">
    <property type="entry name" value="HDc"/>
    <property type="match status" value="1"/>
</dbReference>
<dbReference type="Pfam" id="PF13487">
    <property type="entry name" value="HD_5"/>
    <property type="match status" value="1"/>
</dbReference>
<evidence type="ECO:0000313" key="2">
    <source>
        <dbReference type="EMBL" id="MDC3422005.1"/>
    </source>
</evidence>
<dbReference type="AlphaFoldDB" id="A0A9X4AL17"/>
<dbReference type="EMBL" id="JAMQJZ010000015">
    <property type="protein sequence ID" value="MDC3422005.1"/>
    <property type="molecule type" value="Genomic_DNA"/>
</dbReference>
<evidence type="ECO:0000259" key="1">
    <source>
        <dbReference type="PROSITE" id="PS51832"/>
    </source>
</evidence>
<proteinExistence type="predicted"/>
<feature type="domain" description="HD-GYP" evidence="1">
    <location>
        <begin position="106"/>
        <end position="302"/>
    </location>
</feature>
<dbReference type="SUPFAM" id="SSF109604">
    <property type="entry name" value="HD-domain/PDEase-like"/>
    <property type="match status" value="1"/>
</dbReference>
<dbReference type="InterPro" id="IPR037522">
    <property type="entry name" value="HD_GYP_dom"/>
</dbReference>
<dbReference type="Proteomes" id="UP001145072">
    <property type="component" value="Unassembled WGS sequence"/>
</dbReference>
<name>A0A9X4AL17_9BACI</name>
<evidence type="ECO:0000313" key="3">
    <source>
        <dbReference type="Proteomes" id="UP001145072"/>
    </source>
</evidence>
<dbReference type="Gene3D" id="1.10.3210.10">
    <property type="entry name" value="Hypothetical protein af1432"/>
    <property type="match status" value="1"/>
</dbReference>
<accession>A0A9X4AL17</accession>
<dbReference type="CDD" id="cd00077">
    <property type="entry name" value="HDc"/>
    <property type="match status" value="1"/>
</dbReference>
<dbReference type="RefSeq" id="WP_259870322.1">
    <property type="nucleotide sequence ID" value="NZ_JAMQJZ010000015.1"/>
</dbReference>
<keyword evidence="3" id="KW-1185">Reference proteome</keyword>
<comment type="caution">
    <text evidence="2">The sequence shown here is derived from an EMBL/GenBank/DDBJ whole genome shotgun (WGS) entry which is preliminary data.</text>
</comment>
<dbReference type="PANTHER" id="PTHR43155">
    <property type="entry name" value="CYCLIC DI-GMP PHOSPHODIESTERASE PA4108-RELATED"/>
    <property type="match status" value="1"/>
</dbReference>
<sequence>MTDLNNSLSFGDILEHNIVTNKGVLLLNKGTQLTDNHLTLLSHFNWKYDSVNKVESSNRLQESTQIKVKKLITECIDQYSSIIEKIEIGEKPDFFGVFEGMKETYNEIEGLDNAIDVIYGFQDLDRYTYQHSVNVSLLSGLIGKILNASENELSLLINMGIVHDIGKVRIDNTILNKTGKLTNAEFNEIKKHTLFGYQILLELMASEKIAEGALLHHERLDGSGYPIGKSGDDIPFLIQILSIADTFDAICTERSYHEQRSPFFGISVLLQEAKDNRFNEEIVIKFVRYLMNQYKGKKIMINNGEIGEIIYVPYEEPHKPIIKSNEKMYDLRKVMLKILDFAEKDQ</sequence>
<reference evidence="2" key="1">
    <citation type="submission" date="2022-06" db="EMBL/GenBank/DDBJ databases">
        <title>Aquibacillus sp. a new bacterium isolated from soil saline samples.</title>
        <authorList>
            <person name="Galisteo C."/>
            <person name="De La Haba R."/>
            <person name="Sanchez-Porro C."/>
            <person name="Ventosa A."/>
        </authorList>
    </citation>
    <scope>NUCLEOTIDE SEQUENCE</scope>
    <source>
        <strain evidence="2">JCM 12387</strain>
    </source>
</reference>
<gene>
    <name evidence="2" type="ORF">NC661_16660</name>
</gene>
<dbReference type="InterPro" id="IPR003607">
    <property type="entry name" value="HD/PDEase_dom"/>
</dbReference>
<protein>
    <submittedName>
        <fullName evidence="2">HD-GYP domain-containing protein</fullName>
    </submittedName>
</protein>
<dbReference type="PROSITE" id="PS51832">
    <property type="entry name" value="HD_GYP"/>
    <property type="match status" value="1"/>
</dbReference>